<dbReference type="AlphaFoldDB" id="A0A8H6RM97"/>
<feature type="coiled-coil region" evidence="1">
    <location>
        <begin position="188"/>
        <end position="250"/>
    </location>
</feature>
<dbReference type="Proteomes" id="UP000660729">
    <property type="component" value="Unassembled WGS sequence"/>
</dbReference>
<name>A0A8H6RM97_9PEZI</name>
<keyword evidence="3" id="KW-0812">Transmembrane</keyword>
<protein>
    <submittedName>
        <fullName evidence="4">Uncharacterized protein</fullName>
    </submittedName>
</protein>
<comment type="caution">
    <text evidence="4">The sequence shown here is derived from an EMBL/GenBank/DDBJ whole genome shotgun (WGS) entry which is preliminary data.</text>
</comment>
<dbReference type="OrthoDB" id="10460457at2759"/>
<feature type="compositionally biased region" description="Polar residues" evidence="2">
    <location>
        <begin position="149"/>
        <end position="163"/>
    </location>
</feature>
<keyword evidence="1" id="KW-0175">Coiled coil</keyword>
<organism evidence="4 5">
    <name type="scientific">Pseudocercospora fuligena</name>
    <dbReference type="NCBI Taxonomy" id="685502"/>
    <lineage>
        <taxon>Eukaryota</taxon>
        <taxon>Fungi</taxon>
        <taxon>Dikarya</taxon>
        <taxon>Ascomycota</taxon>
        <taxon>Pezizomycotina</taxon>
        <taxon>Dothideomycetes</taxon>
        <taxon>Dothideomycetidae</taxon>
        <taxon>Mycosphaerellales</taxon>
        <taxon>Mycosphaerellaceae</taxon>
        <taxon>Pseudocercospora</taxon>
    </lineage>
</organism>
<feature type="region of interest" description="Disordered" evidence="2">
    <location>
        <begin position="52"/>
        <end position="165"/>
    </location>
</feature>
<accession>A0A8H6RM97</accession>
<keyword evidence="5" id="KW-1185">Reference proteome</keyword>
<evidence type="ECO:0000256" key="2">
    <source>
        <dbReference type="SAM" id="MobiDB-lite"/>
    </source>
</evidence>
<dbReference type="EMBL" id="JABCIY010000112">
    <property type="protein sequence ID" value="KAF7192696.1"/>
    <property type="molecule type" value="Genomic_DNA"/>
</dbReference>
<evidence type="ECO:0000256" key="1">
    <source>
        <dbReference type="SAM" id="Coils"/>
    </source>
</evidence>
<evidence type="ECO:0000313" key="4">
    <source>
        <dbReference type="EMBL" id="KAF7192696.1"/>
    </source>
</evidence>
<proteinExistence type="predicted"/>
<feature type="transmembrane region" description="Helical" evidence="3">
    <location>
        <begin position="260"/>
        <end position="278"/>
    </location>
</feature>
<keyword evidence="3" id="KW-1133">Transmembrane helix</keyword>
<sequence>MSKNTPKNISSWERLKREECTLCRLKSLPRDPDRPCACNRLAGETESDFYIRIGTPLPTRAPRADNTPAHRRRDRNGPETDGSDPFVASSPLQRRGTVPFSVPALSPASQQTSRYPTLTPPDDPDNIIVVQSTHNTPEPASPYPSPASTQIVPETPLSRNTPGRTPVFTDATTQTSDDFEAHINTLNLNQLRRSRRQAMTELEDSTAQVNRLRGQGEMLDATKLANQALIKQAECELFEARLKHVEAERAASRAIFMRTLALWILVLGILAALVWGLYDTPDRIYVREIQKQFWEETDW</sequence>
<reference evidence="4" key="1">
    <citation type="submission" date="2020-04" db="EMBL/GenBank/DDBJ databases">
        <title>Draft genome resource of the tomato pathogen Pseudocercospora fuligena.</title>
        <authorList>
            <person name="Zaccaron A."/>
        </authorList>
    </citation>
    <scope>NUCLEOTIDE SEQUENCE</scope>
    <source>
        <strain evidence="4">PF001</strain>
    </source>
</reference>
<keyword evidence="3" id="KW-0472">Membrane</keyword>
<feature type="compositionally biased region" description="Polar residues" evidence="2">
    <location>
        <begin position="107"/>
        <end position="116"/>
    </location>
</feature>
<gene>
    <name evidence="4" type="ORF">HII31_05968</name>
</gene>
<evidence type="ECO:0000256" key="3">
    <source>
        <dbReference type="SAM" id="Phobius"/>
    </source>
</evidence>
<evidence type="ECO:0000313" key="5">
    <source>
        <dbReference type="Proteomes" id="UP000660729"/>
    </source>
</evidence>